<sequence>MARYTQVLRNFDIVIKHIPVVLNPVADVQSCLGYHIDPIMQARSAPVEERVHWSDPVVVDPKTESYALSESWFTKLWDKFGSFDAEGFAHPTNFRMKPFYQPTLAWGVFALRTWMGTRWYFNPKWSD</sequence>
<evidence type="ECO:0000313" key="2">
    <source>
        <dbReference type="Proteomes" id="UP000054560"/>
    </source>
</evidence>
<dbReference type="Proteomes" id="UP000054560">
    <property type="component" value="Unassembled WGS sequence"/>
</dbReference>
<protein>
    <submittedName>
        <fullName evidence="1">Uncharacterized protein</fullName>
    </submittedName>
</protein>
<dbReference type="GeneID" id="25912241"/>
<name>A0A0L0FG62_9EUKA</name>
<dbReference type="OrthoDB" id="427924at2759"/>
<dbReference type="EMBL" id="KQ243445">
    <property type="protein sequence ID" value="KNC75745.1"/>
    <property type="molecule type" value="Genomic_DNA"/>
</dbReference>
<gene>
    <name evidence="1" type="ORF">SARC_11737</name>
</gene>
<dbReference type="RefSeq" id="XP_014149647.1">
    <property type="nucleotide sequence ID" value="XM_014294172.1"/>
</dbReference>
<reference evidence="1 2" key="1">
    <citation type="submission" date="2011-02" db="EMBL/GenBank/DDBJ databases">
        <title>The Genome Sequence of Sphaeroforma arctica JP610.</title>
        <authorList>
            <consortium name="The Broad Institute Genome Sequencing Platform"/>
            <person name="Russ C."/>
            <person name="Cuomo C."/>
            <person name="Young S.K."/>
            <person name="Zeng Q."/>
            <person name="Gargeya S."/>
            <person name="Alvarado L."/>
            <person name="Berlin A."/>
            <person name="Chapman S.B."/>
            <person name="Chen Z."/>
            <person name="Freedman E."/>
            <person name="Gellesch M."/>
            <person name="Goldberg J."/>
            <person name="Griggs A."/>
            <person name="Gujja S."/>
            <person name="Heilman E."/>
            <person name="Heiman D."/>
            <person name="Howarth C."/>
            <person name="Mehta T."/>
            <person name="Neiman D."/>
            <person name="Pearson M."/>
            <person name="Roberts A."/>
            <person name="Saif S."/>
            <person name="Shea T."/>
            <person name="Shenoy N."/>
            <person name="Sisk P."/>
            <person name="Stolte C."/>
            <person name="Sykes S."/>
            <person name="White J."/>
            <person name="Yandava C."/>
            <person name="Burger G."/>
            <person name="Gray M.W."/>
            <person name="Holland P.W.H."/>
            <person name="King N."/>
            <person name="Lang F.B.F."/>
            <person name="Roger A.J."/>
            <person name="Ruiz-Trillo I."/>
            <person name="Haas B."/>
            <person name="Nusbaum C."/>
            <person name="Birren B."/>
        </authorList>
    </citation>
    <scope>NUCLEOTIDE SEQUENCE [LARGE SCALE GENOMIC DNA]</scope>
    <source>
        <strain evidence="1 2">JP610</strain>
    </source>
</reference>
<accession>A0A0L0FG62</accession>
<organism evidence="1 2">
    <name type="scientific">Sphaeroforma arctica JP610</name>
    <dbReference type="NCBI Taxonomy" id="667725"/>
    <lineage>
        <taxon>Eukaryota</taxon>
        <taxon>Ichthyosporea</taxon>
        <taxon>Ichthyophonida</taxon>
        <taxon>Sphaeroforma</taxon>
    </lineage>
</organism>
<dbReference type="AlphaFoldDB" id="A0A0L0FG62"/>
<keyword evidence="2" id="KW-1185">Reference proteome</keyword>
<proteinExistence type="predicted"/>
<evidence type="ECO:0000313" key="1">
    <source>
        <dbReference type="EMBL" id="KNC75745.1"/>
    </source>
</evidence>